<accession>A0A6J4RRJ4</accession>
<reference evidence="1" key="1">
    <citation type="submission" date="2020-02" db="EMBL/GenBank/DDBJ databases">
        <authorList>
            <person name="Meier V. D."/>
        </authorList>
    </citation>
    <scope>NUCLEOTIDE SEQUENCE</scope>
    <source>
        <strain evidence="1">AVDCRST_MAG67</strain>
    </source>
</reference>
<dbReference type="EMBL" id="CADCVQ010000021">
    <property type="protein sequence ID" value="CAA9476006.1"/>
    <property type="molecule type" value="Genomic_DNA"/>
</dbReference>
<evidence type="ECO:0000313" key="1">
    <source>
        <dbReference type="EMBL" id="CAA9476006.1"/>
    </source>
</evidence>
<organism evidence="1">
    <name type="scientific">uncultured Solirubrobacteraceae bacterium</name>
    <dbReference type="NCBI Taxonomy" id="1162706"/>
    <lineage>
        <taxon>Bacteria</taxon>
        <taxon>Bacillati</taxon>
        <taxon>Actinomycetota</taxon>
        <taxon>Thermoleophilia</taxon>
        <taxon>Solirubrobacterales</taxon>
        <taxon>Solirubrobacteraceae</taxon>
        <taxon>environmental samples</taxon>
    </lineage>
</organism>
<proteinExistence type="predicted"/>
<protein>
    <submittedName>
        <fullName evidence="1">Uncharacterized protein</fullName>
    </submittedName>
</protein>
<gene>
    <name evidence="1" type="ORF">AVDCRST_MAG67-379</name>
</gene>
<name>A0A6J4RRJ4_9ACTN</name>
<sequence length="59" mass="6894">MRPREDDRDERKQRGRACDVAPPHARMQGQRIVGLHVLPRRLRCATRPRAAIAPWWPVS</sequence>
<dbReference type="AlphaFoldDB" id="A0A6J4RRJ4"/>